<sequence length="215" mass="22957">MSDPSPPGTQLGRPVGADGEQTRHRIMAAAMRCVAEVGYSQTTIREIARAADMTSGSLYHYFPNKAELLKATSEEIENIVLPRLRAAVEGSDDVADQLDAVLDESKRLMRDYPHLAAFLRAVRSGSTTQSVLSGGQYPGSKALRDVVTEIVENAHSRGALSPATNTAAAIDAICALTRGLTEPAARSSRESYDATLSAAKRMIRGTLFARPKPGS</sequence>
<dbReference type="Proteomes" id="UP000193928">
    <property type="component" value="Unassembled WGS sequence"/>
</dbReference>
<dbReference type="InterPro" id="IPR036271">
    <property type="entry name" value="Tet_transcr_reg_TetR-rel_C_sf"/>
</dbReference>
<accession>A0A1X1VUN2</accession>
<dbReference type="AlphaFoldDB" id="A0A1X1VUN2"/>
<evidence type="ECO:0000259" key="4">
    <source>
        <dbReference type="PROSITE" id="PS50977"/>
    </source>
</evidence>
<organism evidence="5 6">
    <name type="scientific">Mycobacterium gordonae</name>
    <dbReference type="NCBI Taxonomy" id="1778"/>
    <lineage>
        <taxon>Bacteria</taxon>
        <taxon>Bacillati</taxon>
        <taxon>Actinomycetota</taxon>
        <taxon>Actinomycetes</taxon>
        <taxon>Mycobacteriales</taxon>
        <taxon>Mycobacteriaceae</taxon>
        <taxon>Mycobacterium</taxon>
    </lineage>
</organism>
<reference evidence="5 6" key="1">
    <citation type="submission" date="2016-01" db="EMBL/GenBank/DDBJ databases">
        <title>The new phylogeny of the genus Mycobacterium.</title>
        <authorList>
            <person name="Tarcisio F."/>
            <person name="Conor M."/>
            <person name="Antonella G."/>
            <person name="Elisabetta G."/>
            <person name="Giulia F.S."/>
            <person name="Sara T."/>
            <person name="Anna F."/>
            <person name="Clotilde B."/>
            <person name="Roberto B."/>
            <person name="Veronica D.S."/>
            <person name="Fabio R."/>
            <person name="Monica P."/>
            <person name="Olivier J."/>
            <person name="Enrico T."/>
            <person name="Nicola S."/>
        </authorList>
    </citation>
    <scope>NUCLEOTIDE SEQUENCE [LARGE SCALE GENOMIC DNA]</scope>
    <source>
        <strain evidence="5 6">DSM 44160</strain>
    </source>
</reference>
<gene>
    <name evidence="5" type="ORF">AWC08_03625</name>
</gene>
<comment type="caution">
    <text evidence="5">The sequence shown here is derived from an EMBL/GenBank/DDBJ whole genome shotgun (WGS) entry which is preliminary data.</text>
</comment>
<evidence type="ECO:0000256" key="2">
    <source>
        <dbReference type="PROSITE-ProRule" id="PRU00335"/>
    </source>
</evidence>
<dbReference type="PRINTS" id="PR00455">
    <property type="entry name" value="HTHTETR"/>
</dbReference>
<evidence type="ECO:0000313" key="6">
    <source>
        <dbReference type="Proteomes" id="UP000193928"/>
    </source>
</evidence>
<evidence type="ECO:0000256" key="1">
    <source>
        <dbReference type="ARBA" id="ARBA00023125"/>
    </source>
</evidence>
<dbReference type="GO" id="GO:0000976">
    <property type="term" value="F:transcription cis-regulatory region binding"/>
    <property type="evidence" value="ECO:0007669"/>
    <property type="project" value="TreeGrafter"/>
</dbReference>
<dbReference type="PANTHER" id="PTHR30055">
    <property type="entry name" value="HTH-TYPE TRANSCRIPTIONAL REGULATOR RUTR"/>
    <property type="match status" value="1"/>
</dbReference>
<dbReference type="GO" id="GO:0003700">
    <property type="term" value="F:DNA-binding transcription factor activity"/>
    <property type="evidence" value="ECO:0007669"/>
    <property type="project" value="TreeGrafter"/>
</dbReference>
<feature type="domain" description="HTH tetR-type" evidence="4">
    <location>
        <begin position="20"/>
        <end position="80"/>
    </location>
</feature>
<proteinExistence type="predicted"/>
<keyword evidence="6" id="KW-1185">Reference proteome</keyword>
<dbReference type="EMBL" id="LQOY01000210">
    <property type="protein sequence ID" value="ORV72765.1"/>
    <property type="molecule type" value="Genomic_DNA"/>
</dbReference>
<dbReference type="SUPFAM" id="SSF48498">
    <property type="entry name" value="Tetracyclin repressor-like, C-terminal domain"/>
    <property type="match status" value="1"/>
</dbReference>
<dbReference type="PROSITE" id="PS50977">
    <property type="entry name" value="HTH_TETR_2"/>
    <property type="match status" value="1"/>
</dbReference>
<dbReference type="PANTHER" id="PTHR30055:SF226">
    <property type="entry name" value="HTH-TYPE TRANSCRIPTIONAL REGULATOR PKSA"/>
    <property type="match status" value="1"/>
</dbReference>
<dbReference type="InterPro" id="IPR050109">
    <property type="entry name" value="HTH-type_TetR-like_transc_reg"/>
</dbReference>
<feature type="region of interest" description="Disordered" evidence="3">
    <location>
        <begin position="1"/>
        <end position="20"/>
    </location>
</feature>
<name>A0A1X1VUN2_MYCGO</name>
<keyword evidence="1 2" id="KW-0238">DNA-binding</keyword>
<evidence type="ECO:0000313" key="5">
    <source>
        <dbReference type="EMBL" id="ORV72765.1"/>
    </source>
</evidence>
<dbReference type="InterPro" id="IPR001647">
    <property type="entry name" value="HTH_TetR"/>
</dbReference>
<feature type="DNA-binding region" description="H-T-H motif" evidence="2">
    <location>
        <begin position="43"/>
        <end position="62"/>
    </location>
</feature>
<dbReference type="Pfam" id="PF00440">
    <property type="entry name" value="TetR_N"/>
    <property type="match status" value="1"/>
</dbReference>
<dbReference type="InterPro" id="IPR009057">
    <property type="entry name" value="Homeodomain-like_sf"/>
</dbReference>
<protein>
    <submittedName>
        <fullName evidence="5">TetR family transcriptional regulator</fullName>
    </submittedName>
</protein>
<dbReference type="Gene3D" id="1.10.357.10">
    <property type="entry name" value="Tetracycline Repressor, domain 2"/>
    <property type="match status" value="1"/>
</dbReference>
<evidence type="ECO:0000256" key="3">
    <source>
        <dbReference type="SAM" id="MobiDB-lite"/>
    </source>
</evidence>
<dbReference type="SUPFAM" id="SSF46689">
    <property type="entry name" value="Homeodomain-like"/>
    <property type="match status" value="1"/>
</dbReference>